<comment type="caution">
    <text evidence="2">The sequence shown here is derived from an EMBL/GenBank/DDBJ whole genome shotgun (WGS) entry which is preliminary data.</text>
</comment>
<organism evidence="2 4">
    <name type="scientific">Pyrenophora tritici-repentis</name>
    <dbReference type="NCBI Taxonomy" id="45151"/>
    <lineage>
        <taxon>Eukaryota</taxon>
        <taxon>Fungi</taxon>
        <taxon>Dikarya</taxon>
        <taxon>Ascomycota</taxon>
        <taxon>Pezizomycotina</taxon>
        <taxon>Dothideomycetes</taxon>
        <taxon>Pleosporomycetidae</taxon>
        <taxon>Pleosporales</taxon>
        <taxon>Pleosporineae</taxon>
        <taxon>Pleosporaceae</taxon>
        <taxon>Pyrenophora</taxon>
    </lineage>
</organism>
<dbReference type="Proteomes" id="UP000245464">
    <property type="component" value="Chromosome 1"/>
</dbReference>
<evidence type="ECO:0000313" key="2">
    <source>
        <dbReference type="EMBL" id="KAF7579275.1"/>
    </source>
</evidence>
<dbReference type="EMBL" id="NQIK02000001">
    <property type="protein sequence ID" value="KAF7579275.1"/>
    <property type="molecule type" value="Genomic_DNA"/>
</dbReference>
<dbReference type="EMBL" id="NRDI02000010">
    <property type="protein sequence ID" value="KAI1513144.1"/>
    <property type="molecule type" value="Genomic_DNA"/>
</dbReference>
<evidence type="ECO:0000313" key="4">
    <source>
        <dbReference type="Proteomes" id="UP000245464"/>
    </source>
</evidence>
<sequence length="79" mass="9066">MSPMRTRAANKRQPDKKMPRKRGVKREDSPQQDPISQDSLIPNIDDLAVFIDTYKKLQTDVADFKAHITEQTAQIEQGK</sequence>
<evidence type="ECO:0000313" key="5">
    <source>
        <dbReference type="Proteomes" id="UP000249757"/>
    </source>
</evidence>
<reference evidence="3" key="2">
    <citation type="submission" date="2021-05" db="EMBL/GenBank/DDBJ databases">
        <authorList>
            <person name="Moolhuijzen P.M."/>
            <person name="Moffat C.S."/>
        </authorList>
    </citation>
    <scope>NUCLEOTIDE SEQUENCE</scope>
    <source>
        <strain evidence="3">86-124</strain>
    </source>
</reference>
<evidence type="ECO:0000313" key="3">
    <source>
        <dbReference type="EMBL" id="KAI1513144.1"/>
    </source>
</evidence>
<reference evidence="5" key="4">
    <citation type="journal article" date="2022" name="Microb. Genom.">
        <title>A global pangenome for the wheat fungal pathogen Pyrenophora tritici-repentis and prediction of effector protein structural homology.</title>
        <authorList>
            <person name="Moolhuijzen P.M."/>
            <person name="See P.T."/>
            <person name="Shi G."/>
            <person name="Powell H.R."/>
            <person name="Cockram J."/>
            <person name="Jorgensen L.N."/>
            <person name="Benslimane H."/>
            <person name="Strelkov S.E."/>
            <person name="Turner J."/>
            <person name="Liu Z."/>
            <person name="Moffat C.S."/>
        </authorList>
    </citation>
    <scope>NUCLEOTIDE SEQUENCE [LARGE SCALE GENOMIC DNA]</scope>
</reference>
<keyword evidence="5" id="KW-1185">Reference proteome</keyword>
<feature type="region of interest" description="Disordered" evidence="1">
    <location>
        <begin position="1"/>
        <end position="42"/>
    </location>
</feature>
<reference evidence="3" key="3">
    <citation type="journal article" date="2022" name="bioRxiv">
        <title>A global pangenome for the wheat fungal pathogen Pyrenophora tritici-repentis and prediction of effector protein structural homology.</title>
        <authorList>
            <person name="Moolhuijzen P."/>
            <person name="See P.T."/>
            <person name="Shi G."/>
            <person name="Powell H.R."/>
            <person name="Cockram J."/>
            <person name="Jorgensen L.N."/>
            <person name="Benslimane H."/>
            <person name="Strelkov S.E."/>
            <person name="Turner J."/>
            <person name="Liu Z."/>
            <person name="Moffat C.S."/>
        </authorList>
    </citation>
    <scope>NUCLEOTIDE SEQUENCE</scope>
    <source>
        <strain evidence="3">86-124</strain>
    </source>
</reference>
<gene>
    <name evidence="3" type="ORF">Ptr86124_008164</name>
    <name evidence="2" type="ORF">PtrM4_035150</name>
</gene>
<evidence type="ECO:0000256" key="1">
    <source>
        <dbReference type="SAM" id="MobiDB-lite"/>
    </source>
</evidence>
<reference evidence="2" key="1">
    <citation type="journal article" date="2018" name="BMC Genomics">
        <title>Comparative genomics of the wheat fungal pathogen Pyrenophora tritici-repentis reveals chromosomal variations and genome plasticity.</title>
        <authorList>
            <person name="Moolhuijzen P."/>
            <person name="See P.T."/>
            <person name="Hane J.K."/>
            <person name="Shi G."/>
            <person name="Liu Z."/>
            <person name="Oliver R.P."/>
            <person name="Moffat C.S."/>
        </authorList>
    </citation>
    <scope>NUCLEOTIDE SEQUENCE [LARGE SCALE GENOMIC DNA]</scope>
    <source>
        <strain evidence="2">M4</strain>
    </source>
</reference>
<name>A0A317B7V3_9PLEO</name>
<proteinExistence type="predicted"/>
<dbReference type="AlphaFoldDB" id="A0A317B7V3"/>
<protein>
    <submittedName>
        <fullName evidence="2">Uncharacterized protein</fullName>
    </submittedName>
</protein>
<feature type="compositionally biased region" description="Polar residues" evidence="1">
    <location>
        <begin position="31"/>
        <end position="40"/>
    </location>
</feature>
<dbReference type="Proteomes" id="UP000249757">
    <property type="component" value="Unassembled WGS sequence"/>
</dbReference>
<accession>A0A317B7V3</accession>